<reference evidence="2" key="1">
    <citation type="submission" date="2020-06" db="EMBL/GenBank/DDBJ databases">
        <authorList>
            <person name="Li T."/>
            <person name="Hu X."/>
            <person name="Zhang T."/>
            <person name="Song X."/>
            <person name="Zhang H."/>
            <person name="Dai N."/>
            <person name="Sheng W."/>
            <person name="Hou X."/>
            <person name="Wei L."/>
        </authorList>
    </citation>
    <scope>NUCLEOTIDE SEQUENCE</scope>
    <source>
        <strain evidence="2">KEN1</strain>
        <tissue evidence="2">Leaf</tissue>
    </source>
</reference>
<protein>
    <submittedName>
        <fullName evidence="2">Uncharacterized protein</fullName>
    </submittedName>
</protein>
<feature type="compositionally biased region" description="Pro residues" evidence="1">
    <location>
        <begin position="43"/>
        <end position="57"/>
    </location>
</feature>
<gene>
    <name evidence="2" type="ORF">Slati_2136200</name>
</gene>
<feature type="region of interest" description="Disordered" evidence="1">
    <location>
        <begin position="1"/>
        <end position="64"/>
    </location>
</feature>
<comment type="caution">
    <text evidence="2">The sequence shown here is derived from an EMBL/GenBank/DDBJ whole genome shotgun (WGS) entry which is preliminary data.</text>
</comment>
<accession>A0AAW2WVK5</accession>
<name>A0AAW2WVK5_9LAMI</name>
<sequence length="64" mass="6783">MNRENPKAAMPLGTLTPPPPSCAGPHTRCLPSDALPPSRRPRPTPMPLRPGTRPQPPLLSATSP</sequence>
<evidence type="ECO:0000313" key="2">
    <source>
        <dbReference type="EMBL" id="KAL0444135.1"/>
    </source>
</evidence>
<dbReference type="EMBL" id="JACGWN010000007">
    <property type="protein sequence ID" value="KAL0444135.1"/>
    <property type="molecule type" value="Genomic_DNA"/>
</dbReference>
<dbReference type="AlphaFoldDB" id="A0AAW2WVK5"/>
<reference evidence="2" key="2">
    <citation type="journal article" date="2024" name="Plant">
        <title>Genomic evolution and insights into agronomic trait innovations of Sesamum species.</title>
        <authorList>
            <person name="Miao H."/>
            <person name="Wang L."/>
            <person name="Qu L."/>
            <person name="Liu H."/>
            <person name="Sun Y."/>
            <person name="Le M."/>
            <person name="Wang Q."/>
            <person name="Wei S."/>
            <person name="Zheng Y."/>
            <person name="Lin W."/>
            <person name="Duan Y."/>
            <person name="Cao H."/>
            <person name="Xiong S."/>
            <person name="Wang X."/>
            <person name="Wei L."/>
            <person name="Li C."/>
            <person name="Ma Q."/>
            <person name="Ju M."/>
            <person name="Zhao R."/>
            <person name="Li G."/>
            <person name="Mu C."/>
            <person name="Tian Q."/>
            <person name="Mei H."/>
            <person name="Zhang T."/>
            <person name="Gao T."/>
            <person name="Zhang H."/>
        </authorList>
    </citation>
    <scope>NUCLEOTIDE SEQUENCE</scope>
    <source>
        <strain evidence="2">KEN1</strain>
    </source>
</reference>
<evidence type="ECO:0000256" key="1">
    <source>
        <dbReference type="SAM" id="MobiDB-lite"/>
    </source>
</evidence>
<organism evidence="2">
    <name type="scientific">Sesamum latifolium</name>
    <dbReference type="NCBI Taxonomy" id="2727402"/>
    <lineage>
        <taxon>Eukaryota</taxon>
        <taxon>Viridiplantae</taxon>
        <taxon>Streptophyta</taxon>
        <taxon>Embryophyta</taxon>
        <taxon>Tracheophyta</taxon>
        <taxon>Spermatophyta</taxon>
        <taxon>Magnoliopsida</taxon>
        <taxon>eudicotyledons</taxon>
        <taxon>Gunneridae</taxon>
        <taxon>Pentapetalae</taxon>
        <taxon>asterids</taxon>
        <taxon>lamiids</taxon>
        <taxon>Lamiales</taxon>
        <taxon>Pedaliaceae</taxon>
        <taxon>Sesamum</taxon>
    </lineage>
</organism>
<proteinExistence type="predicted"/>